<evidence type="ECO:0000259" key="1">
    <source>
        <dbReference type="Pfam" id="PF01048"/>
    </source>
</evidence>
<gene>
    <name evidence="2" type="ORF">ACFSR8_10440</name>
</gene>
<name>A0ABW5TCE1_9FLAO</name>
<evidence type="ECO:0000313" key="3">
    <source>
        <dbReference type="Proteomes" id="UP001597476"/>
    </source>
</evidence>
<dbReference type="Gene3D" id="3.40.50.1580">
    <property type="entry name" value="Nucleoside phosphorylase domain"/>
    <property type="match status" value="1"/>
</dbReference>
<reference evidence="3" key="1">
    <citation type="journal article" date="2019" name="Int. J. Syst. Evol. Microbiol.">
        <title>The Global Catalogue of Microorganisms (GCM) 10K type strain sequencing project: providing services to taxonomists for standard genome sequencing and annotation.</title>
        <authorList>
            <consortium name="The Broad Institute Genomics Platform"/>
            <consortium name="The Broad Institute Genome Sequencing Center for Infectious Disease"/>
            <person name="Wu L."/>
            <person name="Ma J."/>
        </authorList>
    </citation>
    <scope>NUCLEOTIDE SEQUENCE [LARGE SCALE GENOMIC DNA]</scope>
    <source>
        <strain evidence="3">KCTC 42398</strain>
    </source>
</reference>
<feature type="domain" description="Nucleoside phosphorylase" evidence="1">
    <location>
        <begin position="163"/>
        <end position="385"/>
    </location>
</feature>
<dbReference type="Proteomes" id="UP001597476">
    <property type="component" value="Unassembled WGS sequence"/>
</dbReference>
<proteinExistence type="predicted"/>
<dbReference type="SUPFAM" id="SSF53167">
    <property type="entry name" value="Purine and uridine phosphorylases"/>
    <property type="match status" value="1"/>
</dbReference>
<dbReference type="Pfam" id="PF01048">
    <property type="entry name" value="PNP_UDP_1"/>
    <property type="match status" value="1"/>
</dbReference>
<dbReference type="RefSeq" id="WP_380291761.1">
    <property type="nucleotide sequence ID" value="NZ_JBHULY010000023.1"/>
</dbReference>
<organism evidence="2 3">
    <name type="scientific">Hyunsoonleella rubra</name>
    <dbReference type="NCBI Taxonomy" id="1737062"/>
    <lineage>
        <taxon>Bacteria</taxon>
        <taxon>Pseudomonadati</taxon>
        <taxon>Bacteroidota</taxon>
        <taxon>Flavobacteriia</taxon>
        <taxon>Flavobacteriales</taxon>
        <taxon>Flavobacteriaceae</taxon>
    </lineage>
</organism>
<sequence>METKNINLVVFDEEENFNKTKELLGYEGATIKRFYCVQSLIQMKEVINQLDDDDIIFLVIHVFGTTKNLKGIVKFKNSGILDEYPKLSYMYISEGNKQDDIQKLMIDNRISVEQVFKYHEVLDEIRNRRKIPLTKKELLGTSNILNYNTSELNNYKDDFKFDYAIITALEEDEMEKILPIIEREGKIDNSKHLVEFGHIKGYKSKKVIYASQQATGMIDAAILSTELLQYRPKYLIMAGVLGGKPKKTNIGDVVIATKTFTIDKGKIDDLGFHPEIESSSNENACITSIRREKQEITNFLRAEDKTRNSKIKIHFGPIGCVRQVIDLEDYFKDSISTTDRKAIALEMESYAVSRSCELVNNGQTKALIIKSVMDNTQDKDDDGKSYASWSSAMFVKYILKNDII</sequence>
<evidence type="ECO:0000313" key="2">
    <source>
        <dbReference type="EMBL" id="MFD2726632.1"/>
    </source>
</evidence>
<dbReference type="PANTHER" id="PTHR46832">
    <property type="entry name" value="5'-METHYLTHIOADENOSINE/S-ADENOSYLHOMOCYSTEINE NUCLEOSIDASE"/>
    <property type="match status" value="1"/>
</dbReference>
<dbReference type="InterPro" id="IPR000845">
    <property type="entry name" value="Nucleoside_phosphorylase_d"/>
</dbReference>
<keyword evidence="3" id="KW-1185">Reference proteome</keyword>
<accession>A0ABW5TCE1</accession>
<dbReference type="PANTHER" id="PTHR46832:SF1">
    <property type="entry name" value="5'-METHYLTHIOADENOSINE_S-ADENOSYLHOMOCYSTEINE NUCLEOSIDASE"/>
    <property type="match status" value="1"/>
</dbReference>
<dbReference type="EMBL" id="JBHULY010000023">
    <property type="protein sequence ID" value="MFD2726632.1"/>
    <property type="molecule type" value="Genomic_DNA"/>
</dbReference>
<protein>
    <recommendedName>
        <fullName evidence="1">Nucleoside phosphorylase domain-containing protein</fullName>
    </recommendedName>
</protein>
<comment type="caution">
    <text evidence="2">The sequence shown here is derived from an EMBL/GenBank/DDBJ whole genome shotgun (WGS) entry which is preliminary data.</text>
</comment>
<dbReference type="InterPro" id="IPR035994">
    <property type="entry name" value="Nucleoside_phosphorylase_sf"/>
</dbReference>